<gene>
    <name evidence="1" type="ORF">C7449_1128</name>
</gene>
<evidence type="ECO:0000313" key="1">
    <source>
        <dbReference type="EMBL" id="PTM88376.1"/>
    </source>
</evidence>
<protein>
    <submittedName>
        <fullName evidence="1">Uncharacterized protein</fullName>
    </submittedName>
</protein>
<organism evidence="1 2">
    <name type="scientific">Mycoplana dimorpha</name>
    <dbReference type="NCBI Taxonomy" id="28320"/>
    <lineage>
        <taxon>Bacteria</taxon>
        <taxon>Pseudomonadati</taxon>
        <taxon>Pseudomonadota</taxon>
        <taxon>Alphaproteobacteria</taxon>
        <taxon>Hyphomicrobiales</taxon>
        <taxon>Rhizobiaceae</taxon>
        <taxon>Mycoplana</taxon>
    </lineage>
</organism>
<comment type="caution">
    <text evidence="1">The sequence shown here is derived from an EMBL/GenBank/DDBJ whole genome shotgun (WGS) entry which is preliminary data.</text>
</comment>
<proteinExistence type="predicted"/>
<dbReference type="Proteomes" id="UP000241247">
    <property type="component" value="Unassembled WGS sequence"/>
</dbReference>
<accession>A0A2T5ANQ8</accession>
<dbReference type="AlphaFoldDB" id="A0A2T5ANQ8"/>
<reference evidence="1 2" key="1">
    <citation type="submission" date="2018-04" db="EMBL/GenBank/DDBJ databases">
        <title>Genomic Encyclopedia of Type Strains, Phase IV (KMG-IV): sequencing the most valuable type-strain genomes for metagenomic binning, comparative biology and taxonomic classification.</title>
        <authorList>
            <person name="Goeker M."/>
        </authorList>
    </citation>
    <scope>NUCLEOTIDE SEQUENCE [LARGE SCALE GENOMIC DNA]</scope>
    <source>
        <strain evidence="1 2">DSM 7138</strain>
    </source>
</reference>
<dbReference type="EMBL" id="PZZZ01000012">
    <property type="protein sequence ID" value="PTM88376.1"/>
    <property type="molecule type" value="Genomic_DNA"/>
</dbReference>
<name>A0A2T5ANQ8_MYCDI</name>
<sequence length="61" mass="7232">MKMHNNELIEFARELAGKVYCAHSSPVRSHYLAVSRSNVRVWLETEFHTPWCQALYCFRSM</sequence>
<evidence type="ECO:0000313" key="2">
    <source>
        <dbReference type="Proteomes" id="UP000241247"/>
    </source>
</evidence>
<keyword evidence="2" id="KW-1185">Reference proteome</keyword>